<evidence type="ECO:0000313" key="1">
    <source>
        <dbReference type="EMBL" id="KAI3753571.1"/>
    </source>
</evidence>
<accession>A0ACB9E463</accession>
<gene>
    <name evidence="1" type="ORF">L2E82_25628</name>
</gene>
<evidence type="ECO:0000313" key="2">
    <source>
        <dbReference type="Proteomes" id="UP001055811"/>
    </source>
</evidence>
<keyword evidence="2" id="KW-1185">Reference proteome</keyword>
<dbReference type="Proteomes" id="UP001055811">
    <property type="component" value="Linkage Group LG04"/>
</dbReference>
<protein>
    <submittedName>
        <fullName evidence="1">Uncharacterized protein</fullName>
    </submittedName>
</protein>
<reference evidence="2" key="1">
    <citation type="journal article" date="2022" name="Mol. Ecol. Resour.">
        <title>The genomes of chicory, endive, great burdock and yacon provide insights into Asteraceae palaeo-polyploidization history and plant inulin production.</title>
        <authorList>
            <person name="Fan W."/>
            <person name="Wang S."/>
            <person name="Wang H."/>
            <person name="Wang A."/>
            <person name="Jiang F."/>
            <person name="Liu H."/>
            <person name="Zhao H."/>
            <person name="Xu D."/>
            <person name="Zhang Y."/>
        </authorList>
    </citation>
    <scope>NUCLEOTIDE SEQUENCE [LARGE SCALE GENOMIC DNA]</scope>
    <source>
        <strain evidence="2">cv. Punajuju</strain>
    </source>
</reference>
<organism evidence="1 2">
    <name type="scientific">Cichorium intybus</name>
    <name type="common">Chicory</name>
    <dbReference type="NCBI Taxonomy" id="13427"/>
    <lineage>
        <taxon>Eukaryota</taxon>
        <taxon>Viridiplantae</taxon>
        <taxon>Streptophyta</taxon>
        <taxon>Embryophyta</taxon>
        <taxon>Tracheophyta</taxon>
        <taxon>Spermatophyta</taxon>
        <taxon>Magnoliopsida</taxon>
        <taxon>eudicotyledons</taxon>
        <taxon>Gunneridae</taxon>
        <taxon>Pentapetalae</taxon>
        <taxon>asterids</taxon>
        <taxon>campanulids</taxon>
        <taxon>Asterales</taxon>
        <taxon>Asteraceae</taxon>
        <taxon>Cichorioideae</taxon>
        <taxon>Cichorieae</taxon>
        <taxon>Cichoriinae</taxon>
        <taxon>Cichorium</taxon>
    </lineage>
</organism>
<name>A0ACB9E463_CICIN</name>
<proteinExistence type="predicted"/>
<dbReference type="EMBL" id="CM042012">
    <property type="protein sequence ID" value="KAI3753571.1"/>
    <property type="molecule type" value="Genomic_DNA"/>
</dbReference>
<sequence>MFTSFSGLSSRARPRVNPSSFARPSVVYSPIHGCFIAQPGFITTPQMPEFFCSNPTMGPFTSSNVQPDLELRLGLLGHTSTSYKVVGTNKVSKSKRIRFSKKCSLTLGHRTWAKTYRKRVQPTQTQVQTDRTQMQPAPIKVRLSDKTLVEFAKNQDFNGSNQAKHKKRAYGPCVRCGKMFDTSQTFASHMRVHYIREETEEEKKERLAKKHRI</sequence>
<comment type="caution">
    <text evidence="1">The sequence shown here is derived from an EMBL/GenBank/DDBJ whole genome shotgun (WGS) entry which is preliminary data.</text>
</comment>
<reference evidence="1 2" key="2">
    <citation type="journal article" date="2022" name="Mol. Ecol. Resour.">
        <title>The genomes of chicory, endive, great burdock and yacon provide insights into Asteraceae paleo-polyploidization history and plant inulin production.</title>
        <authorList>
            <person name="Fan W."/>
            <person name="Wang S."/>
            <person name="Wang H."/>
            <person name="Wang A."/>
            <person name="Jiang F."/>
            <person name="Liu H."/>
            <person name="Zhao H."/>
            <person name="Xu D."/>
            <person name="Zhang Y."/>
        </authorList>
    </citation>
    <scope>NUCLEOTIDE SEQUENCE [LARGE SCALE GENOMIC DNA]</scope>
    <source>
        <strain evidence="2">cv. Punajuju</strain>
        <tissue evidence="1">Leaves</tissue>
    </source>
</reference>